<evidence type="ECO:0000313" key="2">
    <source>
        <dbReference type="EMBL" id="MBU9739356.1"/>
    </source>
</evidence>
<evidence type="ECO:0000259" key="1">
    <source>
        <dbReference type="Pfam" id="PF11195"/>
    </source>
</evidence>
<sequence length="150" mass="17527">MREKGKTMYIHEAVKLSEETGKSIYRKEWGNTDKGCVITPTNDMDCCTVRLILDGKEVSRCRCWNPTADDLIADDWEMVTVEKNENESINTRSIKKSSNFEYIIAEYPVIDLVTVSFQLPRPGWKIFEASDLWYQVCLRLEEIQKEHIQK</sequence>
<dbReference type="RefSeq" id="WP_158348102.1">
    <property type="nucleotide sequence ID" value="NZ_JAHQCY010000042.1"/>
</dbReference>
<comment type="caution">
    <text evidence="2">The sequence shown here is derived from an EMBL/GenBank/DDBJ whole genome shotgun (WGS) entry which is preliminary data.</text>
</comment>
<proteinExistence type="predicted"/>
<dbReference type="EMBL" id="JAHQCW010000056">
    <property type="protein sequence ID" value="MBU9739356.1"/>
    <property type="molecule type" value="Genomic_DNA"/>
</dbReference>
<keyword evidence="3" id="KW-1185">Reference proteome</keyword>
<dbReference type="AlphaFoldDB" id="A0A949K7E4"/>
<evidence type="ECO:0000313" key="3">
    <source>
        <dbReference type="Proteomes" id="UP000712157"/>
    </source>
</evidence>
<gene>
    <name evidence="2" type="ORF">KTH89_22745</name>
</gene>
<reference evidence="2" key="1">
    <citation type="submission" date="2021-06" db="EMBL/GenBank/DDBJ databases">
        <title>Description of novel taxa of the family Lachnospiraceae.</title>
        <authorList>
            <person name="Chaplin A.V."/>
            <person name="Sokolova S.R."/>
            <person name="Pikina A.P."/>
            <person name="Korzhanova M."/>
            <person name="Belova V."/>
            <person name="Korostin D."/>
            <person name="Efimov B.A."/>
        </authorList>
    </citation>
    <scope>NUCLEOTIDE SEQUENCE</scope>
    <source>
        <strain evidence="2">ASD5720</strain>
    </source>
</reference>
<organism evidence="2 3">
    <name type="scientific">Diplocloster agilis</name>
    <dbReference type="NCBI Taxonomy" id="2850323"/>
    <lineage>
        <taxon>Bacteria</taxon>
        <taxon>Bacillati</taxon>
        <taxon>Bacillota</taxon>
        <taxon>Clostridia</taxon>
        <taxon>Lachnospirales</taxon>
        <taxon>Lachnospiraceae</taxon>
        <taxon>Diplocloster</taxon>
    </lineage>
</organism>
<feature type="domain" description="Thoeris anti-defense 2-like" evidence="1">
    <location>
        <begin position="8"/>
        <end position="79"/>
    </location>
</feature>
<dbReference type="InterPro" id="IPR021361">
    <property type="entry name" value="Tad2-like_dom"/>
</dbReference>
<dbReference type="Pfam" id="PF11195">
    <property type="entry name" value="Tad2-like"/>
    <property type="match status" value="1"/>
</dbReference>
<name>A0A949K7E4_9FIRM</name>
<protein>
    <submittedName>
        <fullName evidence="2">DUF2829 domain-containing protein</fullName>
    </submittedName>
</protein>
<dbReference type="Proteomes" id="UP000712157">
    <property type="component" value="Unassembled WGS sequence"/>
</dbReference>
<accession>A0A949K7E4</accession>